<keyword evidence="1" id="KW-1133">Transmembrane helix</keyword>
<comment type="caution">
    <text evidence="2">The sequence shown here is derived from an EMBL/GenBank/DDBJ whole genome shotgun (WGS) entry which is preliminary data.</text>
</comment>
<keyword evidence="3" id="KW-1185">Reference proteome</keyword>
<keyword evidence="1" id="KW-0812">Transmembrane</keyword>
<evidence type="ECO:0000313" key="2">
    <source>
        <dbReference type="EMBL" id="OCW59159.1"/>
    </source>
</evidence>
<evidence type="ECO:0000313" key="3">
    <source>
        <dbReference type="Proteomes" id="UP000094795"/>
    </source>
</evidence>
<evidence type="ECO:0000256" key="1">
    <source>
        <dbReference type="SAM" id="Phobius"/>
    </source>
</evidence>
<feature type="transmembrane region" description="Helical" evidence="1">
    <location>
        <begin position="41"/>
        <end position="59"/>
    </location>
</feature>
<dbReference type="Proteomes" id="UP000094795">
    <property type="component" value="Unassembled WGS sequence"/>
</dbReference>
<name>A0A1C1Z0D1_9HYPH</name>
<reference evidence="2 3" key="1">
    <citation type="submission" date="2015-12" db="EMBL/GenBank/DDBJ databases">
        <authorList>
            <person name="Shamseldin A."/>
            <person name="Moawad H."/>
            <person name="Abd El-Rahim W.M."/>
            <person name="Sadowsky M.J."/>
        </authorList>
    </citation>
    <scope>NUCLEOTIDE SEQUENCE [LARGE SCALE GENOMIC DNA]</scope>
    <source>
        <strain evidence="2 3">JC234</strain>
    </source>
</reference>
<dbReference type="STRING" id="1480615.AWJ14_08820"/>
<proteinExistence type="predicted"/>
<sequence>MRYRPRMRTSPIIPLAIPPAPLYLAFMTKTKRPSDSPFARFSAAVASHALMGGLLLLALSGDRRAR</sequence>
<accession>A0A1C1Z0D1</accession>
<protein>
    <submittedName>
        <fullName evidence="2">Uncharacterized protein</fullName>
    </submittedName>
</protein>
<organism evidence="2 3">
    <name type="scientific">Hoeflea olei</name>
    <dbReference type="NCBI Taxonomy" id="1480615"/>
    <lineage>
        <taxon>Bacteria</taxon>
        <taxon>Pseudomonadati</taxon>
        <taxon>Pseudomonadota</taxon>
        <taxon>Alphaproteobacteria</taxon>
        <taxon>Hyphomicrobiales</taxon>
        <taxon>Rhizobiaceae</taxon>
        <taxon>Hoeflea</taxon>
    </lineage>
</organism>
<dbReference type="AlphaFoldDB" id="A0A1C1Z0D1"/>
<feature type="transmembrane region" description="Helical" evidence="1">
    <location>
        <begin position="12"/>
        <end position="29"/>
    </location>
</feature>
<dbReference type="EMBL" id="LQZT01000001">
    <property type="protein sequence ID" value="OCW59159.1"/>
    <property type="molecule type" value="Genomic_DNA"/>
</dbReference>
<gene>
    <name evidence="2" type="ORF">AWJ14_08820</name>
</gene>
<keyword evidence="1" id="KW-0472">Membrane</keyword>